<dbReference type="PROSITE" id="PS51228">
    <property type="entry name" value="ACB_2"/>
    <property type="match status" value="1"/>
</dbReference>
<dbReference type="InterPro" id="IPR035984">
    <property type="entry name" value="Acyl-CoA-binding_sf"/>
</dbReference>
<keyword evidence="6" id="KW-1185">Reference proteome</keyword>
<keyword evidence="2" id="KW-0446">Lipid-binding</keyword>
<dbReference type="Pfam" id="PF00887">
    <property type="entry name" value="ACBP"/>
    <property type="match status" value="1"/>
</dbReference>
<name>A0A2P5FSJ9_TREOI</name>
<organism evidence="5 6">
    <name type="scientific">Trema orientale</name>
    <name type="common">Charcoal tree</name>
    <name type="synonym">Celtis orientalis</name>
    <dbReference type="NCBI Taxonomy" id="63057"/>
    <lineage>
        <taxon>Eukaryota</taxon>
        <taxon>Viridiplantae</taxon>
        <taxon>Streptophyta</taxon>
        <taxon>Embryophyta</taxon>
        <taxon>Tracheophyta</taxon>
        <taxon>Spermatophyta</taxon>
        <taxon>Magnoliopsida</taxon>
        <taxon>eudicotyledons</taxon>
        <taxon>Gunneridae</taxon>
        <taxon>Pentapetalae</taxon>
        <taxon>rosids</taxon>
        <taxon>fabids</taxon>
        <taxon>Rosales</taxon>
        <taxon>Cannabaceae</taxon>
        <taxon>Trema</taxon>
    </lineage>
</organism>
<dbReference type="SUPFAM" id="SSF47027">
    <property type="entry name" value="Acyl-CoA binding protein"/>
    <property type="match status" value="1"/>
</dbReference>
<comment type="similarity">
    <text evidence="1">Belongs to the ACBP family.</text>
</comment>
<dbReference type="InterPro" id="IPR014352">
    <property type="entry name" value="FERM/acyl-CoA-bd_prot_sf"/>
</dbReference>
<dbReference type="InterPro" id="IPR000582">
    <property type="entry name" value="Acyl-CoA-binding_protein"/>
</dbReference>
<dbReference type="AlphaFoldDB" id="A0A2P5FSJ9"/>
<dbReference type="OrthoDB" id="71307at2759"/>
<reference evidence="6" key="1">
    <citation type="submission" date="2016-06" db="EMBL/GenBank/DDBJ databases">
        <title>Parallel loss of symbiosis genes in relatives of nitrogen-fixing non-legume Parasponia.</title>
        <authorList>
            <person name="Van Velzen R."/>
            <person name="Holmer R."/>
            <person name="Bu F."/>
            <person name="Rutten L."/>
            <person name="Van Zeijl A."/>
            <person name="Liu W."/>
            <person name="Santuari L."/>
            <person name="Cao Q."/>
            <person name="Sharma T."/>
            <person name="Shen D."/>
            <person name="Roswanjaya Y."/>
            <person name="Wardhani T."/>
            <person name="Kalhor M.S."/>
            <person name="Jansen J."/>
            <person name="Van den Hoogen J."/>
            <person name="Gungor B."/>
            <person name="Hartog M."/>
            <person name="Hontelez J."/>
            <person name="Verver J."/>
            <person name="Yang W.-C."/>
            <person name="Schijlen E."/>
            <person name="Repin R."/>
            <person name="Schilthuizen M."/>
            <person name="Schranz E."/>
            <person name="Heidstra R."/>
            <person name="Miyata K."/>
            <person name="Fedorova E."/>
            <person name="Kohlen W."/>
            <person name="Bisseling T."/>
            <person name="Smit S."/>
            <person name="Geurts R."/>
        </authorList>
    </citation>
    <scope>NUCLEOTIDE SEQUENCE [LARGE SCALE GENOMIC DNA]</scope>
    <source>
        <strain evidence="6">cv. RG33-2</strain>
    </source>
</reference>
<feature type="region of interest" description="Disordered" evidence="3">
    <location>
        <begin position="93"/>
        <end position="127"/>
    </location>
</feature>
<evidence type="ECO:0000313" key="6">
    <source>
        <dbReference type="Proteomes" id="UP000237000"/>
    </source>
</evidence>
<accession>A0A2P5FSJ9</accession>
<dbReference type="PANTHER" id="PTHR23310:SF105">
    <property type="entry name" value="ACYL-COA-BINDING DOMAIN-CONTAINING PROTEIN 5"/>
    <property type="match status" value="1"/>
</dbReference>
<dbReference type="PANTHER" id="PTHR23310">
    <property type="entry name" value="ACYL-COA-BINDING PROTEIN, ACBP"/>
    <property type="match status" value="1"/>
</dbReference>
<dbReference type="Proteomes" id="UP000237000">
    <property type="component" value="Unassembled WGS sequence"/>
</dbReference>
<evidence type="ECO:0000256" key="3">
    <source>
        <dbReference type="SAM" id="MobiDB-lite"/>
    </source>
</evidence>
<evidence type="ECO:0000256" key="2">
    <source>
        <dbReference type="ARBA" id="ARBA00023121"/>
    </source>
</evidence>
<dbReference type="STRING" id="63057.A0A2P5FSJ9"/>
<dbReference type="GO" id="GO:0000062">
    <property type="term" value="F:fatty-acyl-CoA binding"/>
    <property type="evidence" value="ECO:0007669"/>
    <property type="project" value="InterPro"/>
</dbReference>
<feature type="domain" description="ACB" evidence="4">
    <location>
        <begin position="200"/>
        <end position="259"/>
    </location>
</feature>
<feature type="compositionally biased region" description="Acidic residues" evidence="3">
    <location>
        <begin position="103"/>
        <end position="115"/>
    </location>
</feature>
<feature type="compositionally biased region" description="Gly residues" evidence="3">
    <location>
        <begin position="118"/>
        <end position="127"/>
    </location>
</feature>
<evidence type="ECO:0000256" key="1">
    <source>
        <dbReference type="ARBA" id="ARBA00005567"/>
    </source>
</evidence>
<proteinExistence type="inferred from homology"/>
<protein>
    <submittedName>
        <fullName evidence="5">Acyl-CoA-binding protein, ACBP</fullName>
    </submittedName>
</protein>
<sequence length="259" mass="27869">MELFLELASTIVLTVLLCYIIGKLISSAPSGDGDSRRAVFECKFSVGSEIRGLKSEGRVGFVEKVSQVEESGGEPVPEKSFAVRGFPDGSFGSPGLRNVSGTEEGEGEGEGESVVEEGGCGGNGGFSGSADNLFDESSVRERVEEFEVCLRTKDEVGLAKSDEIEVMEFDGGEKNGADDVKRGLFDEEEDDWVGIERTELERLFGAAMVYVGSMSNADRVSVLDNDLKMKLYGLHKIATQGPCLEPQPMALKVSARAKW</sequence>
<dbReference type="Gene3D" id="1.20.80.10">
    <property type="match status" value="1"/>
</dbReference>
<evidence type="ECO:0000259" key="4">
    <source>
        <dbReference type="PROSITE" id="PS51228"/>
    </source>
</evidence>
<comment type="caution">
    <text evidence="5">The sequence shown here is derived from an EMBL/GenBank/DDBJ whole genome shotgun (WGS) entry which is preliminary data.</text>
</comment>
<dbReference type="EMBL" id="JXTC01000011">
    <property type="protein sequence ID" value="POO00752.1"/>
    <property type="molecule type" value="Genomic_DNA"/>
</dbReference>
<gene>
    <name evidence="5" type="ORF">TorRG33x02_033830</name>
</gene>
<evidence type="ECO:0000313" key="5">
    <source>
        <dbReference type="EMBL" id="POO00752.1"/>
    </source>
</evidence>
<dbReference type="GO" id="GO:0006631">
    <property type="term" value="P:fatty acid metabolic process"/>
    <property type="evidence" value="ECO:0007669"/>
    <property type="project" value="TreeGrafter"/>
</dbReference>
<dbReference type="InParanoid" id="A0A2P5FSJ9"/>